<evidence type="ECO:0000256" key="7">
    <source>
        <dbReference type="ARBA" id="ARBA00022989"/>
    </source>
</evidence>
<evidence type="ECO:0000256" key="9">
    <source>
        <dbReference type="ARBA" id="ARBA00023136"/>
    </source>
</evidence>
<dbReference type="AlphaFoldDB" id="A0A5C7H6C6"/>
<evidence type="ECO:0000256" key="4">
    <source>
        <dbReference type="ARBA" id="ARBA00022568"/>
    </source>
</evidence>
<proteinExistence type="inferred from homology"/>
<evidence type="ECO:0000313" key="11">
    <source>
        <dbReference type="EMBL" id="TXG52279.1"/>
    </source>
</evidence>
<comment type="caution">
    <text evidence="11">The sequence shown here is derived from an EMBL/GenBank/DDBJ whole genome shotgun (WGS) entry which is preliminary data.</text>
</comment>
<comment type="subcellular location">
    <subcellularLocation>
        <location evidence="1">Membrane</location>
        <topology evidence="1">Multi-pass membrane protein</topology>
    </subcellularLocation>
</comment>
<keyword evidence="5" id="KW-0812">Transmembrane</keyword>
<evidence type="ECO:0000256" key="5">
    <source>
        <dbReference type="ARBA" id="ARBA00022692"/>
    </source>
</evidence>
<dbReference type="GO" id="GO:0036444">
    <property type="term" value="P:calcium import into the mitochondrion"/>
    <property type="evidence" value="ECO:0007669"/>
    <property type="project" value="TreeGrafter"/>
</dbReference>
<dbReference type="PANTHER" id="PTHR13462:SF17">
    <property type="entry name" value="CALCIUM UNIPORTER PROTEIN 4, MITOCHONDRIAL"/>
    <property type="match status" value="1"/>
</dbReference>
<keyword evidence="12" id="KW-1185">Reference proteome</keyword>
<evidence type="ECO:0000256" key="3">
    <source>
        <dbReference type="ARBA" id="ARBA00022448"/>
    </source>
</evidence>
<keyword evidence="6" id="KW-0106">Calcium</keyword>
<dbReference type="PANTHER" id="PTHR13462">
    <property type="entry name" value="CALCIUM UNIPORTER PROTEIN, MITOCHONDRIAL"/>
    <property type="match status" value="1"/>
</dbReference>
<reference evidence="12" key="1">
    <citation type="journal article" date="2019" name="Gigascience">
        <title>De novo genome assembly of the endangered Acer yangbiense, a plant species with extremely small populations endemic to Yunnan Province, China.</title>
        <authorList>
            <person name="Yang J."/>
            <person name="Wariss H.M."/>
            <person name="Tao L."/>
            <person name="Zhang R."/>
            <person name="Yun Q."/>
            <person name="Hollingsworth P."/>
            <person name="Dao Z."/>
            <person name="Luo G."/>
            <person name="Guo H."/>
            <person name="Ma Y."/>
            <person name="Sun W."/>
        </authorList>
    </citation>
    <scope>NUCLEOTIDE SEQUENCE [LARGE SCALE GENOMIC DNA]</scope>
    <source>
        <strain evidence="12">cv. Malutang</strain>
    </source>
</reference>
<dbReference type="EMBL" id="VAHF01000010">
    <property type="protein sequence ID" value="TXG52279.1"/>
    <property type="molecule type" value="Genomic_DNA"/>
</dbReference>
<keyword evidence="4" id="KW-0109">Calcium transport</keyword>
<keyword evidence="7" id="KW-1133">Transmembrane helix</keyword>
<gene>
    <name evidence="11" type="ORF">EZV62_021448</name>
</gene>
<dbReference type="GO" id="GO:1990246">
    <property type="term" value="C:uniplex complex"/>
    <property type="evidence" value="ECO:0007669"/>
    <property type="project" value="TreeGrafter"/>
</dbReference>
<feature type="domain" description="Calcium uniporter protein C-terminal" evidence="10">
    <location>
        <begin position="178"/>
        <end position="336"/>
    </location>
</feature>
<evidence type="ECO:0000256" key="2">
    <source>
        <dbReference type="ARBA" id="ARBA00005653"/>
    </source>
</evidence>
<comment type="similarity">
    <text evidence="2">Belongs to the MCU (TC 1.A.77) family.</text>
</comment>
<evidence type="ECO:0000256" key="1">
    <source>
        <dbReference type="ARBA" id="ARBA00004141"/>
    </source>
</evidence>
<keyword evidence="3" id="KW-0813">Transport</keyword>
<dbReference type="InterPro" id="IPR039055">
    <property type="entry name" value="MCU_fam"/>
</dbReference>
<dbReference type="OrthoDB" id="278338at2759"/>
<sequence>MALRKTIEKRLLNGGYGCGYSYRLSSPAVSLDHSPSTYTLVPPNAVKTNFHREYITTPESAGKGLFRRFLQRRAINQSASSVFTEFLSLPVGDKLREKLRKMNVNSAGDRLRLEGIPTPVQTQASRESSVGLTVQDARKLLRLSQVEKLKMKLREIPVGSISYDRFVQICVDECDNKEQGLEFAKLLDESGNVIVLGNVVFLRPEQVAKSMETIISKSVATPNDPRRKELEQMENQKAIIDEKAKSLVRGELYCGLGFLTVQTLGFMRLTFWELSWDVMEPICFFVTSLHFAIGYGFFLRTSTEPSFEGYFQRRFKAKQEKLMKTHNFDLEKYNELRKLFYPENSIGNYSSRFKSFGCEEIGASWQLHAQAQQMN</sequence>
<dbReference type="Proteomes" id="UP000323000">
    <property type="component" value="Chromosome 10"/>
</dbReference>
<dbReference type="GO" id="GO:0005262">
    <property type="term" value="F:calcium channel activity"/>
    <property type="evidence" value="ECO:0007669"/>
    <property type="project" value="TreeGrafter"/>
</dbReference>
<dbReference type="Pfam" id="PF04678">
    <property type="entry name" value="MCU"/>
    <property type="match status" value="1"/>
</dbReference>
<dbReference type="GO" id="GO:0015292">
    <property type="term" value="F:uniporter activity"/>
    <property type="evidence" value="ECO:0007669"/>
    <property type="project" value="TreeGrafter"/>
</dbReference>
<evidence type="ECO:0000256" key="8">
    <source>
        <dbReference type="ARBA" id="ARBA00023065"/>
    </source>
</evidence>
<organism evidence="11 12">
    <name type="scientific">Acer yangbiense</name>
    <dbReference type="NCBI Taxonomy" id="1000413"/>
    <lineage>
        <taxon>Eukaryota</taxon>
        <taxon>Viridiplantae</taxon>
        <taxon>Streptophyta</taxon>
        <taxon>Embryophyta</taxon>
        <taxon>Tracheophyta</taxon>
        <taxon>Spermatophyta</taxon>
        <taxon>Magnoliopsida</taxon>
        <taxon>eudicotyledons</taxon>
        <taxon>Gunneridae</taxon>
        <taxon>Pentapetalae</taxon>
        <taxon>rosids</taxon>
        <taxon>malvids</taxon>
        <taxon>Sapindales</taxon>
        <taxon>Sapindaceae</taxon>
        <taxon>Hippocastanoideae</taxon>
        <taxon>Acereae</taxon>
        <taxon>Acer</taxon>
    </lineage>
</organism>
<dbReference type="InterPro" id="IPR006769">
    <property type="entry name" value="MCU_C"/>
</dbReference>
<dbReference type="GO" id="GO:0051560">
    <property type="term" value="P:mitochondrial calcium ion homeostasis"/>
    <property type="evidence" value="ECO:0007669"/>
    <property type="project" value="InterPro"/>
</dbReference>
<evidence type="ECO:0000313" key="12">
    <source>
        <dbReference type="Proteomes" id="UP000323000"/>
    </source>
</evidence>
<evidence type="ECO:0000256" key="6">
    <source>
        <dbReference type="ARBA" id="ARBA00022837"/>
    </source>
</evidence>
<evidence type="ECO:0000259" key="10">
    <source>
        <dbReference type="Pfam" id="PF04678"/>
    </source>
</evidence>
<keyword evidence="8" id="KW-0406">Ion transport</keyword>
<keyword evidence="9" id="KW-0472">Membrane</keyword>
<protein>
    <recommendedName>
        <fullName evidence="10">Calcium uniporter protein C-terminal domain-containing protein</fullName>
    </recommendedName>
</protein>
<accession>A0A5C7H6C6</accession>
<name>A0A5C7H6C6_9ROSI</name>